<evidence type="ECO:0000259" key="2">
    <source>
        <dbReference type="Pfam" id="PF14392"/>
    </source>
</evidence>
<dbReference type="OMA" id="MIDERRM"/>
<evidence type="ECO:0000256" key="1">
    <source>
        <dbReference type="SAM" id="MobiDB-lite"/>
    </source>
</evidence>
<feature type="compositionally biased region" description="Low complexity" evidence="1">
    <location>
        <begin position="548"/>
        <end position="570"/>
    </location>
</feature>
<feature type="region of interest" description="Disordered" evidence="1">
    <location>
        <begin position="636"/>
        <end position="655"/>
    </location>
</feature>
<organism evidence="3">
    <name type="scientific">Triticum urartu</name>
    <name type="common">Red wild einkorn</name>
    <name type="synonym">Crithodium urartu</name>
    <dbReference type="NCBI Taxonomy" id="4572"/>
    <lineage>
        <taxon>Eukaryota</taxon>
        <taxon>Viridiplantae</taxon>
        <taxon>Streptophyta</taxon>
        <taxon>Embryophyta</taxon>
        <taxon>Tracheophyta</taxon>
        <taxon>Spermatophyta</taxon>
        <taxon>Magnoliopsida</taxon>
        <taxon>Liliopsida</taxon>
        <taxon>Poales</taxon>
        <taxon>Poaceae</taxon>
        <taxon>BOP clade</taxon>
        <taxon>Pooideae</taxon>
        <taxon>Triticodae</taxon>
        <taxon>Triticeae</taxon>
        <taxon>Triticinae</taxon>
        <taxon>Triticum</taxon>
    </lineage>
</organism>
<evidence type="ECO:0000313" key="3">
    <source>
        <dbReference type="EMBL" id="EMS65936.1"/>
    </source>
</evidence>
<name>M8A1U7_TRIUA</name>
<sequence length="1242" mass="138119">MDHEYQQHLKLLLERSLHDHVLSPSLMDGQDLDEQQENRVLMLPRESIQPDPGIQLSMQSLSIQDPEVLHIQAEQSKENHEQDARYNIFMKLAVTGGSARVLSLQAVQQSMSRAWRDNYHGISQLSRYIFVAHFRSLEAAMFVITRQPWSMGSDNFLLEWMDPDEQSRNIQDYKFDAIFVTLRVYGVPMRFRSPELLNKILQSVGQISEFHPFSQAMLHAKTDYMWGTIKAKVNVPVRDKIWVSFDKDLHAWVYLFYERIGRICTFCGVMFHSVQHCPTRNNLLISKHRLQISLDQIPSVRFGQWMVNMDLIPQQSLSDMQKEFDSFSTFQNPQLARLQKLFLQNSPTRFKMQVQGDSSVRVHKENNKLIQNVLQAAQGQSGAAVNSVGVSLTAPTEINEDLQDKRCNYTGGSTVQLCTAPAHQSVILSVLAQKESTSQSVPLSHSLLNPPCMPAKESNILGQQFGLDMGLQLSQPSQMSLGQSSTSTLPLPVIPLSSVLDSTRQHEPANSATQFTQSICATAISSAMEDKSPNEKGQFIPLSIHNASPSSSHHLPPSSPKFSPKRPSTSLAGLTMPPPKRIGVLGNGGSDQEQVGSGAVVHPVGRCPRSSGHGFDGSGVLEAPPSGPLMLRPTAPSRHLGTATSASAGPVSRAPTRVTSLSAAVKGGRGRFGPSKWETSSFGGAGGIRPNLSGFTCHRTGSASWHRVSYASQMGNSTLMCGSSNCLNNSSMDVNLRGSHNGSRAQATMEAQDNLSPSCQGDTIDRRGSHMIDERRMALTRLGRHEGNFLELPSGPDYTWGGKQHTSNPIYRRLDRCLVNADWSKTSSLAGSLKMWCKNKKSLQIVKHRKRNTICSIKDENNMIHFKPTAITNTFVNYFRYIFSSSNDNAHNPFTSSQWPNDSLDPTYLLPDKHEILQILKDMKLNASPRPDGFNVEFYLAAWDWIGDESIIWLISCSLRNLFLSSQLLLETSGGQTFDKMILQKVFVSELGKTFAILRKKEAKYFPTATIWTANASPPKSAFWAPILTLLPKLKSHSFYQITQDLWLPGQRVWDNNLVYQLFQQPLASIIVHTDIVDNEIPDLLCWDLTPNGICSSKYAYKLCLQDIHAHPRQAPTAIPVDLKNLLTLIWKQKLILPRVQTFAWRLLRKALPTAFRTKKVPGLQQGQVATGVGIFISVPSDQGEINVQIQASASSTDTPLQAETIALAAAARITSRLNIVQPTFLSDCLSLLLNVLLPLIF</sequence>
<dbReference type="PANTHER" id="PTHR31286">
    <property type="entry name" value="GLYCINE-RICH CELL WALL STRUCTURAL PROTEIN 1.8-LIKE"/>
    <property type="match status" value="1"/>
</dbReference>
<proteinExistence type="predicted"/>
<feature type="domain" description="Zinc knuckle CX2CX4HX4C" evidence="2">
    <location>
        <begin position="241"/>
        <end position="278"/>
    </location>
</feature>
<dbReference type="eggNOG" id="KOG1075">
    <property type="taxonomic scope" value="Eukaryota"/>
</dbReference>
<dbReference type="AlphaFoldDB" id="M8A1U7"/>
<dbReference type="EMBL" id="KD037865">
    <property type="protein sequence ID" value="EMS65936.1"/>
    <property type="molecule type" value="Genomic_DNA"/>
</dbReference>
<dbReference type="InterPro" id="IPR025836">
    <property type="entry name" value="Zn_knuckle_CX2CX4HX4C"/>
</dbReference>
<reference evidence="3" key="1">
    <citation type="journal article" date="2013" name="Nature">
        <title>Draft genome of the wheat A-genome progenitor Triticum urartu.</title>
        <authorList>
            <person name="Ling H.Q."/>
            <person name="Zhao S."/>
            <person name="Liu D."/>
            <person name="Wang J."/>
            <person name="Sun H."/>
            <person name="Zhang C."/>
            <person name="Fan H."/>
            <person name="Li D."/>
            <person name="Dong L."/>
            <person name="Tao Y."/>
            <person name="Gao C."/>
            <person name="Wu H."/>
            <person name="Li Y."/>
            <person name="Cui Y."/>
            <person name="Guo X."/>
            <person name="Zheng S."/>
            <person name="Wang B."/>
            <person name="Yu K."/>
            <person name="Liang Q."/>
            <person name="Yang W."/>
            <person name="Lou X."/>
            <person name="Chen J."/>
            <person name="Feng M."/>
            <person name="Jian J."/>
            <person name="Zhang X."/>
            <person name="Luo G."/>
            <person name="Jiang Y."/>
            <person name="Liu J."/>
            <person name="Wang Z."/>
            <person name="Sha Y."/>
            <person name="Zhang B."/>
            <person name="Wu H."/>
            <person name="Tang D."/>
            <person name="Shen Q."/>
            <person name="Xue P."/>
            <person name="Zou S."/>
            <person name="Wang X."/>
            <person name="Liu X."/>
            <person name="Wang F."/>
            <person name="Yang Y."/>
            <person name="An X."/>
            <person name="Dong Z."/>
            <person name="Zhang K."/>
            <person name="Zhang X."/>
            <person name="Luo M.C."/>
            <person name="Dvorak J."/>
            <person name="Tong Y."/>
            <person name="Wang J."/>
            <person name="Yang H."/>
            <person name="Li Z."/>
            <person name="Wang D."/>
            <person name="Zhang A."/>
            <person name="Wang J."/>
        </authorList>
    </citation>
    <scope>NUCLEOTIDE SEQUENCE</scope>
</reference>
<dbReference type="PANTHER" id="PTHR31286:SF166">
    <property type="entry name" value="OS01G0177800 PROTEIN"/>
    <property type="match status" value="1"/>
</dbReference>
<dbReference type="InterPro" id="IPR040256">
    <property type="entry name" value="At4g02000-like"/>
</dbReference>
<protein>
    <recommendedName>
        <fullName evidence="2">Zinc knuckle CX2CX4HX4C domain-containing protein</fullName>
    </recommendedName>
</protein>
<dbReference type="Pfam" id="PF14392">
    <property type="entry name" value="zf-CCHC_4"/>
    <property type="match status" value="1"/>
</dbReference>
<feature type="region of interest" description="Disordered" evidence="1">
    <location>
        <begin position="528"/>
        <end position="579"/>
    </location>
</feature>
<gene>
    <name evidence="3" type="ORF">TRIUR3_04716</name>
</gene>
<accession>M8A1U7</accession>